<dbReference type="GeneID" id="63776836"/>
<dbReference type="InParanoid" id="A0A1Y2DVH0"/>
<accession>A0A1Y2DVH0</accession>
<keyword evidence="2" id="KW-0732">Signal</keyword>
<dbReference type="Gene3D" id="3.40.710.10">
    <property type="entry name" value="DD-peptidase/beta-lactamase superfamily"/>
    <property type="match status" value="1"/>
</dbReference>
<feature type="domain" description="Beta-lactamase-related" evidence="3">
    <location>
        <begin position="47"/>
        <end position="372"/>
    </location>
</feature>
<dbReference type="InterPro" id="IPR050491">
    <property type="entry name" value="AmpC-like"/>
</dbReference>
<dbReference type="OrthoDB" id="5946976at2759"/>
<feature type="signal peptide" evidence="2">
    <location>
        <begin position="1"/>
        <end position="18"/>
    </location>
</feature>
<gene>
    <name evidence="5" type="ORF">BCR38DRAFT_439368</name>
</gene>
<reference evidence="5 6" key="1">
    <citation type="submission" date="2016-07" db="EMBL/GenBank/DDBJ databases">
        <title>Pervasive Adenine N6-methylation of Active Genes in Fungi.</title>
        <authorList>
            <consortium name="DOE Joint Genome Institute"/>
            <person name="Mondo S.J."/>
            <person name="Dannebaum R.O."/>
            <person name="Kuo R.C."/>
            <person name="Labutti K."/>
            <person name="Haridas S."/>
            <person name="Kuo A."/>
            <person name="Salamov A."/>
            <person name="Ahrendt S.R."/>
            <person name="Lipzen A."/>
            <person name="Sullivan W."/>
            <person name="Andreopoulos W.B."/>
            <person name="Clum A."/>
            <person name="Lindquist E."/>
            <person name="Daum C."/>
            <person name="Ramamoorthy G.K."/>
            <person name="Gryganskyi A."/>
            <person name="Culley D."/>
            <person name="Magnuson J.K."/>
            <person name="James T.Y."/>
            <person name="O'Malley M.A."/>
            <person name="Stajich J.E."/>
            <person name="Spatafora J.W."/>
            <person name="Visel A."/>
            <person name="Grigoriev I.V."/>
        </authorList>
    </citation>
    <scope>NUCLEOTIDE SEQUENCE [LARGE SCALE GENOMIC DNA]</scope>
    <source>
        <strain evidence="5 6">CBS 129021</strain>
    </source>
</reference>
<dbReference type="PANTHER" id="PTHR46825">
    <property type="entry name" value="D-ALANYL-D-ALANINE-CARBOXYPEPTIDASE/ENDOPEPTIDASE AMPH"/>
    <property type="match status" value="1"/>
</dbReference>
<dbReference type="STRING" id="1141098.A0A1Y2DVH0"/>
<evidence type="ECO:0000313" key="5">
    <source>
        <dbReference type="EMBL" id="ORY62645.1"/>
    </source>
</evidence>
<dbReference type="InterPro" id="IPR021860">
    <property type="entry name" value="Peptidase_S12_Pab87-rel_C"/>
</dbReference>
<protein>
    <submittedName>
        <fullName evidence="5">Putative penicillin-binding protein</fullName>
    </submittedName>
</protein>
<organism evidence="5 6">
    <name type="scientific">Pseudomassariella vexata</name>
    <dbReference type="NCBI Taxonomy" id="1141098"/>
    <lineage>
        <taxon>Eukaryota</taxon>
        <taxon>Fungi</taxon>
        <taxon>Dikarya</taxon>
        <taxon>Ascomycota</taxon>
        <taxon>Pezizomycotina</taxon>
        <taxon>Sordariomycetes</taxon>
        <taxon>Xylariomycetidae</taxon>
        <taxon>Amphisphaeriales</taxon>
        <taxon>Pseudomassariaceae</taxon>
        <taxon>Pseudomassariella</taxon>
    </lineage>
</organism>
<comment type="similarity">
    <text evidence="1">Belongs to the peptidase S12 family.</text>
</comment>
<evidence type="ECO:0000259" key="4">
    <source>
        <dbReference type="Pfam" id="PF11954"/>
    </source>
</evidence>
<dbReference type="AlphaFoldDB" id="A0A1Y2DVH0"/>
<dbReference type="PANTHER" id="PTHR46825:SF9">
    <property type="entry name" value="BETA-LACTAMASE-RELATED DOMAIN-CONTAINING PROTEIN"/>
    <property type="match status" value="1"/>
</dbReference>
<evidence type="ECO:0000313" key="6">
    <source>
        <dbReference type="Proteomes" id="UP000193689"/>
    </source>
</evidence>
<evidence type="ECO:0000256" key="2">
    <source>
        <dbReference type="SAM" id="SignalP"/>
    </source>
</evidence>
<keyword evidence="6" id="KW-1185">Reference proteome</keyword>
<dbReference type="RefSeq" id="XP_040714481.1">
    <property type="nucleotide sequence ID" value="XM_040860624.1"/>
</dbReference>
<sequence length="548" mass="60707">MRLPPICSLGLGVPAVLATQKVLGVGGKGNPLDDDFNKFAIDALGEFHVTGIAIAVVDGMESWAAGYGNATLPSSQNGDPIPVTPSTLFYCGSTTKAFTAATLSLMIDSGIYPSLSWQTPISTLIRDDFVLMDPYTWEQNHLTLEDALSHRTGFPRHDKSLGTFYGPDHHKATVRDLTRSLRWLPMVSEPRTKWRYCNLMFMVVSHAMQTLTGQWLGTTFRERIWAPLGMNSTYLSLEDALAGPEHLAGGYYWDYDAEVFETVSFSGLDEASGAGGVVSNVLDYTKWIRCLLNEATPLSKAGHEAIKTPRMAMSGNGKGYDSPMLYALAWQTSTYKGHRVYTHSGGMEAYGAEVYFLPDLGYGVVTLGNTALTSNYVGNILVWKLINDKLGIPESDRFDWAATAKQQLEDIVSSIDNAVERLYPDRADPPLPHLLALEAYTGTYFHPAYQNLTINLANGSETDIHRHNTKPRLRAVREDVVWQNTFDFEHVSGEFWVVFINMLKVPNGLNEEAAKAEFRVGATGRPEQLMIEFMEEGSEGVIEFEKIN</sequence>
<dbReference type="Proteomes" id="UP000193689">
    <property type="component" value="Unassembled WGS sequence"/>
</dbReference>
<dbReference type="Pfam" id="PF00144">
    <property type="entry name" value="Beta-lactamase"/>
    <property type="match status" value="1"/>
</dbReference>
<dbReference type="SUPFAM" id="SSF56601">
    <property type="entry name" value="beta-lactamase/transpeptidase-like"/>
    <property type="match status" value="1"/>
</dbReference>
<proteinExistence type="inferred from homology"/>
<name>A0A1Y2DVH0_9PEZI</name>
<evidence type="ECO:0000256" key="1">
    <source>
        <dbReference type="ARBA" id="ARBA00038215"/>
    </source>
</evidence>
<evidence type="ECO:0000259" key="3">
    <source>
        <dbReference type="Pfam" id="PF00144"/>
    </source>
</evidence>
<dbReference type="InterPro" id="IPR001466">
    <property type="entry name" value="Beta-lactam-related"/>
</dbReference>
<feature type="chain" id="PRO_5013367881" evidence="2">
    <location>
        <begin position="19"/>
        <end position="548"/>
    </location>
</feature>
<comment type="caution">
    <text evidence="5">The sequence shown here is derived from an EMBL/GenBank/DDBJ whole genome shotgun (WGS) entry which is preliminary data.</text>
</comment>
<dbReference type="Pfam" id="PF11954">
    <property type="entry name" value="DUF3471"/>
    <property type="match status" value="1"/>
</dbReference>
<dbReference type="InterPro" id="IPR012338">
    <property type="entry name" value="Beta-lactam/transpept-like"/>
</dbReference>
<dbReference type="EMBL" id="MCFJ01000009">
    <property type="protein sequence ID" value="ORY62645.1"/>
    <property type="molecule type" value="Genomic_DNA"/>
</dbReference>
<feature type="domain" description="Peptidase S12 Pab87-related C-terminal" evidence="4">
    <location>
        <begin position="430"/>
        <end position="532"/>
    </location>
</feature>